<dbReference type="SUPFAM" id="SSF75304">
    <property type="entry name" value="Amidase signature (AS) enzymes"/>
    <property type="match status" value="1"/>
</dbReference>
<organism evidence="2 3">
    <name type="scientific">Candidatus Chloroploca asiatica</name>
    <dbReference type="NCBI Taxonomy" id="1506545"/>
    <lineage>
        <taxon>Bacteria</taxon>
        <taxon>Bacillati</taxon>
        <taxon>Chloroflexota</taxon>
        <taxon>Chloroflexia</taxon>
        <taxon>Chloroflexales</taxon>
        <taxon>Chloroflexineae</taxon>
        <taxon>Oscillochloridaceae</taxon>
        <taxon>Candidatus Chloroploca</taxon>
    </lineage>
</organism>
<dbReference type="InterPro" id="IPR000120">
    <property type="entry name" value="Amidase"/>
</dbReference>
<gene>
    <name evidence="2" type="ORF">A9Q02_09495</name>
</gene>
<dbReference type="PANTHER" id="PTHR11895">
    <property type="entry name" value="TRANSAMIDASE"/>
    <property type="match status" value="1"/>
</dbReference>
<dbReference type="RefSeq" id="WP_097650943.1">
    <property type="nucleotide sequence ID" value="NZ_LYXE01000036.1"/>
</dbReference>
<dbReference type="InterPro" id="IPR020556">
    <property type="entry name" value="Amidase_CS"/>
</dbReference>
<dbReference type="InterPro" id="IPR036928">
    <property type="entry name" value="AS_sf"/>
</dbReference>
<name>A0A2H3KQL2_9CHLR</name>
<evidence type="ECO:0000313" key="2">
    <source>
        <dbReference type="EMBL" id="PDW00610.1"/>
    </source>
</evidence>
<dbReference type="AlphaFoldDB" id="A0A2H3KQL2"/>
<evidence type="ECO:0000313" key="3">
    <source>
        <dbReference type="Proteomes" id="UP000220922"/>
    </source>
</evidence>
<dbReference type="GO" id="GO:0003824">
    <property type="term" value="F:catalytic activity"/>
    <property type="evidence" value="ECO:0007669"/>
    <property type="project" value="InterPro"/>
</dbReference>
<dbReference type="PANTHER" id="PTHR11895:SF176">
    <property type="entry name" value="AMIDASE AMID-RELATED"/>
    <property type="match status" value="1"/>
</dbReference>
<comment type="caution">
    <text evidence="2">The sequence shown here is derived from an EMBL/GenBank/DDBJ whole genome shotgun (WGS) entry which is preliminary data.</text>
</comment>
<keyword evidence="3" id="KW-1185">Reference proteome</keyword>
<proteinExistence type="predicted"/>
<reference evidence="2 3" key="1">
    <citation type="submission" date="2016-05" db="EMBL/GenBank/DDBJ databases">
        <authorList>
            <person name="Lavstsen T."/>
            <person name="Jespersen J.S."/>
        </authorList>
    </citation>
    <scope>NUCLEOTIDE SEQUENCE [LARGE SCALE GENOMIC DNA]</scope>
    <source>
        <strain evidence="2 3">B7-9</strain>
    </source>
</reference>
<dbReference type="Proteomes" id="UP000220922">
    <property type="component" value="Unassembled WGS sequence"/>
</dbReference>
<dbReference type="InterPro" id="IPR023631">
    <property type="entry name" value="Amidase_dom"/>
</dbReference>
<protein>
    <submittedName>
        <fullName evidence="2">Amidase</fullName>
    </submittedName>
</protein>
<feature type="domain" description="Amidase" evidence="1">
    <location>
        <begin position="98"/>
        <end position="510"/>
    </location>
</feature>
<dbReference type="Gene3D" id="3.90.1300.10">
    <property type="entry name" value="Amidase signature (AS) domain"/>
    <property type="match status" value="1"/>
</dbReference>
<sequence>MTTLDDRLRHRLHAAGIAASDEDLEGIAAKGFLSRLTDFVRIVAETPAATPPDYLDAQSLPVPSEVVVAAPLPLDGPVDSLLGVAAQIRAGATSPTALVEAALARITAYDPALNAIQMVLAEQAYEAAQRAEAELAAGHERGWLHGIPLGIKDLLDMAGLPTAAGSLICAGHMATEDATAVARLRDAGAVLVARTRMSEFAYSPGSNNAHYGATGNPFDPTRDTGGSSSGSAAATATGMTYAALGTDTGCSIRIPAAFCGLVGLKPTWGRTSLAGAVTLSWSLDHLGPLARTVADAAAMLEVLAGPDLRDGRTLRGAPPYVTGELGAGVRGLRIGMMVSDGSGLPMAGVEQFDAVHQAAKALEAAGATVIELDIPELDRLRVIGSALLAIEAASFHMPWLQTRLGDYGEFMRQRILSAFAYEPGAFVRAQQARAFLRRAISARTADFDLLIGPIHPGPIPERGVPATNGLAIPFNCLGWPALTQPTGFGSDDLPLSVQLVAHPWREATLLRAAYVAEQSLGYVRWEPGSGPISFT</sequence>
<dbReference type="PROSITE" id="PS00571">
    <property type="entry name" value="AMIDASES"/>
    <property type="match status" value="1"/>
</dbReference>
<accession>A0A2H3KQL2</accession>
<dbReference type="OrthoDB" id="9811471at2"/>
<evidence type="ECO:0000259" key="1">
    <source>
        <dbReference type="Pfam" id="PF01425"/>
    </source>
</evidence>
<dbReference type="EMBL" id="LYXE01000036">
    <property type="protein sequence ID" value="PDW00610.1"/>
    <property type="molecule type" value="Genomic_DNA"/>
</dbReference>
<dbReference type="Pfam" id="PF01425">
    <property type="entry name" value="Amidase"/>
    <property type="match status" value="1"/>
</dbReference>